<evidence type="ECO:0000256" key="1">
    <source>
        <dbReference type="ARBA" id="ARBA00004141"/>
    </source>
</evidence>
<dbReference type="InterPro" id="IPR044492">
    <property type="entry name" value="P_typ_ATPase_HD_dom"/>
</dbReference>
<evidence type="ECO:0000256" key="15">
    <source>
        <dbReference type="PIRSR" id="PIRSR606539-3"/>
    </source>
</evidence>
<dbReference type="SFLD" id="SFLDS00003">
    <property type="entry name" value="Haloacid_Dehalogenase"/>
    <property type="match status" value="1"/>
</dbReference>
<keyword evidence="10 16" id="KW-1133">Transmembrane helix</keyword>
<evidence type="ECO:0000256" key="16">
    <source>
        <dbReference type="RuleBase" id="RU362033"/>
    </source>
</evidence>
<dbReference type="SUPFAM" id="SSF81660">
    <property type="entry name" value="Metal cation-transporting ATPase, ATP-binding domain N"/>
    <property type="match status" value="1"/>
</dbReference>
<dbReference type="Gene3D" id="3.40.1110.10">
    <property type="entry name" value="Calcium-transporting ATPase, cytoplasmic domain N"/>
    <property type="match status" value="1"/>
</dbReference>
<evidence type="ECO:0000256" key="12">
    <source>
        <dbReference type="ARBA" id="ARBA00034036"/>
    </source>
</evidence>
<dbReference type="GO" id="GO:0005886">
    <property type="term" value="C:plasma membrane"/>
    <property type="evidence" value="ECO:0007669"/>
    <property type="project" value="TreeGrafter"/>
</dbReference>
<dbReference type="Pfam" id="PF13246">
    <property type="entry name" value="Cation_ATPase"/>
    <property type="match status" value="1"/>
</dbReference>
<evidence type="ECO:0000256" key="14">
    <source>
        <dbReference type="PIRSR" id="PIRSR606539-2"/>
    </source>
</evidence>
<dbReference type="InterPro" id="IPR023214">
    <property type="entry name" value="HAD_sf"/>
</dbReference>
<dbReference type="InterPro" id="IPR023298">
    <property type="entry name" value="ATPase_P-typ_TM_dom_sf"/>
</dbReference>
<comment type="cofactor">
    <cofactor evidence="15">
        <name>Mg(2+)</name>
        <dbReference type="ChEBI" id="CHEBI:18420"/>
    </cofactor>
</comment>
<feature type="active site" description="4-aspartylphosphate intermediate" evidence="13">
    <location>
        <position position="416"/>
    </location>
</feature>
<feature type="binding site" evidence="14">
    <location>
        <position position="677"/>
    </location>
    <ligand>
        <name>ATP</name>
        <dbReference type="ChEBI" id="CHEBI:30616"/>
    </ligand>
</feature>
<feature type="transmembrane region" description="Helical" evidence="16">
    <location>
        <begin position="965"/>
        <end position="987"/>
    </location>
</feature>
<feature type="domain" description="P-type ATPase N-terminal" evidence="18">
    <location>
        <begin position="40"/>
        <end position="97"/>
    </location>
</feature>
<feature type="transmembrane region" description="Helical" evidence="16">
    <location>
        <begin position="881"/>
        <end position="901"/>
    </location>
</feature>
<dbReference type="SFLD" id="SFLDG00002">
    <property type="entry name" value="C1.7:_P-type_atpase_like"/>
    <property type="match status" value="1"/>
</dbReference>
<dbReference type="GO" id="GO:0016887">
    <property type="term" value="F:ATP hydrolysis activity"/>
    <property type="evidence" value="ECO:0007669"/>
    <property type="project" value="InterPro"/>
</dbReference>
<feature type="binding site" evidence="15">
    <location>
        <position position="795"/>
    </location>
    <ligand>
        <name>Mg(2+)</name>
        <dbReference type="ChEBI" id="CHEBI:18420"/>
    </ligand>
</feature>
<evidence type="ECO:0000256" key="5">
    <source>
        <dbReference type="ARBA" id="ARBA00022723"/>
    </source>
</evidence>
<dbReference type="FunFam" id="3.40.50.1000:FF:000034">
    <property type="entry name" value="Phospholipid-transporting ATPase"/>
    <property type="match status" value="1"/>
</dbReference>
<organism evidence="20 21">
    <name type="scientific">Holothuria leucospilota</name>
    <name type="common">Black long sea cucumber</name>
    <name type="synonym">Mertensiothuria leucospilota</name>
    <dbReference type="NCBI Taxonomy" id="206669"/>
    <lineage>
        <taxon>Eukaryota</taxon>
        <taxon>Metazoa</taxon>
        <taxon>Echinodermata</taxon>
        <taxon>Eleutherozoa</taxon>
        <taxon>Echinozoa</taxon>
        <taxon>Holothuroidea</taxon>
        <taxon>Aspidochirotacea</taxon>
        <taxon>Aspidochirotida</taxon>
        <taxon>Holothuriidae</taxon>
        <taxon>Holothuria</taxon>
    </lineage>
</organism>
<evidence type="ECO:0000256" key="6">
    <source>
        <dbReference type="ARBA" id="ARBA00022741"/>
    </source>
</evidence>
<dbReference type="PRINTS" id="PR00119">
    <property type="entry name" value="CATATPASE"/>
</dbReference>
<dbReference type="InterPro" id="IPR036412">
    <property type="entry name" value="HAD-like_sf"/>
</dbReference>
<feature type="binding site" evidence="14">
    <location>
        <position position="794"/>
    </location>
    <ligand>
        <name>ATP</name>
        <dbReference type="ChEBI" id="CHEBI:30616"/>
    </ligand>
</feature>
<evidence type="ECO:0000256" key="3">
    <source>
        <dbReference type="ARBA" id="ARBA00008109"/>
    </source>
</evidence>
<evidence type="ECO:0000313" key="21">
    <source>
        <dbReference type="Proteomes" id="UP001152320"/>
    </source>
</evidence>
<gene>
    <name evidence="20" type="ORF">HOLleu_27146</name>
</gene>
<dbReference type="CDD" id="cd02073">
    <property type="entry name" value="P-type_ATPase_APLT_Dnf-like"/>
    <property type="match status" value="1"/>
</dbReference>
<keyword evidence="4 16" id="KW-0812">Transmembrane</keyword>
<feature type="binding site" evidence="14">
    <location>
        <position position="416"/>
    </location>
    <ligand>
        <name>ATP</name>
        <dbReference type="ChEBI" id="CHEBI:30616"/>
    </ligand>
</feature>
<feature type="binding site" evidence="14">
    <location>
        <position position="500"/>
    </location>
    <ligand>
        <name>ATP</name>
        <dbReference type="ChEBI" id="CHEBI:30616"/>
    </ligand>
</feature>
<dbReference type="SUPFAM" id="SSF81665">
    <property type="entry name" value="Calcium ATPase, transmembrane domain M"/>
    <property type="match status" value="1"/>
</dbReference>
<dbReference type="PANTHER" id="PTHR24092:SF175">
    <property type="entry name" value="PHOSPHOLIPID-TRANSPORTING ATPASE"/>
    <property type="match status" value="1"/>
</dbReference>
<feature type="binding site" evidence="14">
    <location>
        <position position="541"/>
    </location>
    <ligand>
        <name>ATP</name>
        <dbReference type="ChEBI" id="CHEBI:30616"/>
    </ligand>
</feature>
<feature type="binding site" evidence="14">
    <location>
        <position position="595"/>
    </location>
    <ligand>
        <name>ATP</name>
        <dbReference type="ChEBI" id="CHEBI:30616"/>
    </ligand>
</feature>
<feature type="binding site" evidence="14">
    <location>
        <position position="770"/>
    </location>
    <ligand>
        <name>ATP</name>
        <dbReference type="ChEBI" id="CHEBI:30616"/>
    </ligand>
</feature>
<dbReference type="Pfam" id="PF16212">
    <property type="entry name" value="PhoLip_ATPase_C"/>
    <property type="match status" value="1"/>
</dbReference>
<dbReference type="InterPro" id="IPR059000">
    <property type="entry name" value="ATPase_P-type_domA"/>
</dbReference>
<keyword evidence="6 14" id="KW-0547">Nucleotide-binding</keyword>
<feature type="transmembrane region" description="Helical" evidence="16">
    <location>
        <begin position="932"/>
        <end position="953"/>
    </location>
</feature>
<dbReference type="InterPro" id="IPR032631">
    <property type="entry name" value="P-type_ATPase_N"/>
</dbReference>
<feature type="transmembrane region" description="Helical" evidence="16">
    <location>
        <begin position="69"/>
        <end position="87"/>
    </location>
</feature>
<feature type="binding site" evidence="15">
    <location>
        <position position="416"/>
    </location>
    <ligand>
        <name>Mg(2+)</name>
        <dbReference type="ChEBI" id="CHEBI:18420"/>
    </ligand>
</feature>
<keyword evidence="8 15" id="KW-0460">Magnesium</keyword>
<dbReference type="Pfam" id="PF16209">
    <property type="entry name" value="PhoLip_ATPase_N"/>
    <property type="match status" value="1"/>
</dbReference>
<dbReference type="SUPFAM" id="SSF56784">
    <property type="entry name" value="HAD-like"/>
    <property type="match status" value="1"/>
</dbReference>
<feature type="domain" description="P-type ATPase C-terminal" evidence="19">
    <location>
        <begin position="817"/>
        <end position="1072"/>
    </location>
</feature>
<evidence type="ECO:0000259" key="17">
    <source>
        <dbReference type="Pfam" id="PF00122"/>
    </source>
</evidence>
<dbReference type="SFLD" id="SFLDF00027">
    <property type="entry name" value="p-type_atpase"/>
    <property type="match status" value="1"/>
</dbReference>
<accession>A0A9Q1H310</accession>
<dbReference type="InterPro" id="IPR032630">
    <property type="entry name" value="P_typ_ATPase_c"/>
</dbReference>
<evidence type="ECO:0000256" key="8">
    <source>
        <dbReference type="ARBA" id="ARBA00022842"/>
    </source>
</evidence>
<feature type="binding site" evidence="15">
    <location>
        <position position="791"/>
    </location>
    <ligand>
        <name>Mg(2+)</name>
        <dbReference type="ChEBI" id="CHEBI:18420"/>
    </ligand>
</feature>
<name>A0A9Q1H310_HOLLE</name>
<comment type="similarity">
    <text evidence="3 16">Belongs to the cation transport ATPase (P-type) (TC 3.A.3) family. Type IV subfamily.</text>
</comment>
<dbReference type="EMBL" id="JAIZAY010000013">
    <property type="protein sequence ID" value="KAJ8030675.1"/>
    <property type="molecule type" value="Genomic_DNA"/>
</dbReference>
<sequence length="1156" mass="133167">MATIFRKVTDTLGCTQPPLPEKRVVFVNHVIPPEREVLDTEGFQYPDNTIMSSKYTAWSFFPKNLFEQFRRIANFYFLCVAVLQLTIDSPVSAWTSIMPLVFVISVTMIKQGYEDVLRHRADKEVNNRLVRVLKDGRLEEVLSRDVRVGDILWCERDKELPCDMVLLSSHSPDGECYVTTANLDGETNLKIFRSVSDTAIYQDKESLMTLKAVIECQQPITDLYKFVGRMEIFKGSREPEIRSLNAENLLLRGSKVKNTPYVYGVAVYTGEQSKMALNSKKKGQKFSCIEKSMNKYLVAMLIYLVAQTVIATGLKYYFNNRSMTPLSWYFYPSAVERGDYSGSVGKGFEDFLSFLVLFNYIIPISLYVTLELQKFTGSMFIGLDLDMYDEVTDQRAKANTSDLNEELGQVEYMFTDKTGTLTENEMRFRQCSIRGFKYKEYEDGLLPLHGNSEASEAAKREFLLAMALCHTVHVNADETDYRARSNSELRRDYQASSPDEKALVEAANRLGIILVGGSQDYQELLVDDKLMKYSVLNILEFDPTRKCMSIILRTPENQILMICKGAESTIIHKSTSGPKDEVLKHVNDFAVEGLRTLCFGTRMLSEDEYQEMGEKLKEASTALEMREEKLNDVYNMVENNLELIGATAVEDKLQDRVNETIDALREAGLKIWVLTGDKQETAVNISHSCGHFKPNMRELKLVKQRDVAHCSQTLQQYTEQMQLDPYARYALVVDGASLHFALGSDLHDIFQQFCLKCVAVLCCRMSPLQKALVVKLVKFSPEAPSTMAIGDGANDVSMIQEAHLGLGIMGKEGRQAVQNSDYAFAKFSFLLKLLLVHGHWYYHRIAITVQYFFYKNFAFITAQFYYACYSYFSEQTVFESFYLTIFNITCTSLPILVYGILEQNRTSKDLLANPRLYNKLNRNSMFTLHECFYWVGLGIWHSLVFFFGFRFLVADDIPLRPNMQMSGVWTFGTWVYTICVLVVNFKLCIETSNWTWIVFLCMFISIAGYPALLSIYSGVVWMTKLPFLFDTTALLFVYFESFKSWSVWFNFLLLTVIAFLPDFVYKTVIFYYNQRPHVKRRQWPPFTLPRFLQSVVPHSPSSWHLWEHADESTPFSEKPQYASVWRTQQRVWPSHRVFLYSMPCMRRTSSDQELLT</sequence>
<feature type="binding site" evidence="14">
    <location>
        <position position="676"/>
    </location>
    <ligand>
        <name>ATP</name>
        <dbReference type="ChEBI" id="CHEBI:30616"/>
    </ligand>
</feature>
<dbReference type="GO" id="GO:0000287">
    <property type="term" value="F:magnesium ion binding"/>
    <property type="evidence" value="ECO:0007669"/>
    <property type="project" value="UniProtKB-UniRule"/>
</dbReference>
<dbReference type="GO" id="GO:0005524">
    <property type="term" value="F:ATP binding"/>
    <property type="evidence" value="ECO:0007669"/>
    <property type="project" value="UniProtKB-UniRule"/>
</dbReference>
<comment type="caution">
    <text evidence="20">The sequence shown here is derived from an EMBL/GenBank/DDBJ whole genome shotgun (WGS) entry which is preliminary data.</text>
</comment>
<feature type="binding site" evidence="15">
    <location>
        <position position="418"/>
    </location>
    <ligand>
        <name>Mg(2+)</name>
        <dbReference type="ChEBI" id="CHEBI:18420"/>
    </ligand>
</feature>
<evidence type="ECO:0000259" key="18">
    <source>
        <dbReference type="Pfam" id="PF16209"/>
    </source>
</evidence>
<keyword evidence="7 14" id="KW-0067">ATP-binding</keyword>
<dbReference type="InterPro" id="IPR023299">
    <property type="entry name" value="ATPase_P-typ_cyto_dom_N"/>
</dbReference>
<dbReference type="Proteomes" id="UP001152320">
    <property type="component" value="Chromosome 13"/>
</dbReference>
<feature type="transmembrane region" description="Helical" evidence="16">
    <location>
        <begin position="296"/>
        <end position="318"/>
    </location>
</feature>
<evidence type="ECO:0000256" key="10">
    <source>
        <dbReference type="ARBA" id="ARBA00022989"/>
    </source>
</evidence>
<dbReference type="EC" id="7.6.2.1" evidence="16"/>
<dbReference type="Gene3D" id="2.70.150.10">
    <property type="entry name" value="Calcium-transporting ATPase, cytoplasmic transduction domain A"/>
    <property type="match status" value="1"/>
</dbReference>
<dbReference type="InterPro" id="IPR001757">
    <property type="entry name" value="P_typ_ATPase"/>
</dbReference>
<feature type="domain" description="P-type ATPase A" evidence="17">
    <location>
        <begin position="127"/>
        <end position="190"/>
    </location>
</feature>
<keyword evidence="5 15" id="KW-0479">Metal-binding</keyword>
<feature type="binding site" evidence="14">
    <location>
        <position position="675"/>
    </location>
    <ligand>
        <name>ATP</name>
        <dbReference type="ChEBI" id="CHEBI:30616"/>
    </ligand>
</feature>
<evidence type="ECO:0000256" key="11">
    <source>
        <dbReference type="ARBA" id="ARBA00023136"/>
    </source>
</evidence>
<dbReference type="AlphaFoldDB" id="A0A9Q1H310"/>
<feature type="transmembrane region" description="Helical" evidence="16">
    <location>
        <begin position="993"/>
        <end position="1012"/>
    </location>
</feature>
<evidence type="ECO:0000256" key="2">
    <source>
        <dbReference type="ARBA" id="ARBA00004308"/>
    </source>
</evidence>
<dbReference type="GO" id="GO:0140326">
    <property type="term" value="F:ATPase-coupled intramembrane lipid transporter activity"/>
    <property type="evidence" value="ECO:0007669"/>
    <property type="project" value="UniProtKB-EC"/>
</dbReference>
<protein>
    <recommendedName>
        <fullName evidence="16">Phospholipid-transporting ATPase</fullName>
        <ecNumber evidence="16">7.6.2.1</ecNumber>
    </recommendedName>
</protein>
<keyword evidence="11 16" id="KW-0472">Membrane</keyword>
<evidence type="ECO:0000256" key="4">
    <source>
        <dbReference type="ARBA" id="ARBA00022692"/>
    </source>
</evidence>
<feature type="transmembrane region" description="Helical" evidence="16">
    <location>
        <begin position="93"/>
        <end position="113"/>
    </location>
</feature>
<evidence type="ECO:0000259" key="19">
    <source>
        <dbReference type="Pfam" id="PF16212"/>
    </source>
</evidence>
<comment type="subcellular location">
    <subcellularLocation>
        <location evidence="2">Endomembrane system</location>
    </subcellularLocation>
    <subcellularLocation>
        <location evidence="1 16">Membrane</location>
        <topology evidence="1 16">Multi-pass membrane protein</topology>
    </subcellularLocation>
</comment>
<feature type="binding site" evidence="14">
    <location>
        <position position="795"/>
    </location>
    <ligand>
        <name>ATP</name>
        <dbReference type="ChEBI" id="CHEBI:30616"/>
    </ligand>
</feature>
<dbReference type="GO" id="GO:0005783">
    <property type="term" value="C:endoplasmic reticulum"/>
    <property type="evidence" value="ECO:0007669"/>
    <property type="project" value="TreeGrafter"/>
</dbReference>
<feature type="binding site" evidence="14">
    <location>
        <position position="764"/>
    </location>
    <ligand>
        <name>ATP</name>
        <dbReference type="ChEBI" id="CHEBI:30616"/>
    </ligand>
</feature>
<keyword evidence="9 16" id="KW-1278">Translocase</keyword>
<dbReference type="PANTHER" id="PTHR24092">
    <property type="entry name" value="PROBABLE PHOSPHOLIPID-TRANSPORTING ATPASE"/>
    <property type="match status" value="1"/>
</dbReference>
<dbReference type="Pfam" id="PF00122">
    <property type="entry name" value="E1-E2_ATPase"/>
    <property type="match status" value="1"/>
</dbReference>
<dbReference type="GO" id="GO:0055037">
    <property type="term" value="C:recycling endosome"/>
    <property type="evidence" value="ECO:0007669"/>
    <property type="project" value="TreeGrafter"/>
</dbReference>
<feature type="transmembrane region" description="Helical" evidence="16">
    <location>
        <begin position="1051"/>
        <end position="1072"/>
    </location>
</feature>
<evidence type="ECO:0000256" key="13">
    <source>
        <dbReference type="PIRSR" id="PIRSR606539-1"/>
    </source>
</evidence>
<reference evidence="20" key="1">
    <citation type="submission" date="2021-10" db="EMBL/GenBank/DDBJ databases">
        <title>Tropical sea cucumber genome reveals ecological adaptation and Cuvierian tubules defense mechanism.</title>
        <authorList>
            <person name="Chen T."/>
        </authorList>
    </citation>
    <scope>NUCLEOTIDE SEQUENCE</scope>
    <source>
        <strain evidence="20">Nanhai2018</strain>
        <tissue evidence="20">Muscle</tissue>
    </source>
</reference>
<dbReference type="NCBIfam" id="TIGR01494">
    <property type="entry name" value="ATPase_P-type"/>
    <property type="match status" value="2"/>
</dbReference>
<evidence type="ECO:0000256" key="9">
    <source>
        <dbReference type="ARBA" id="ARBA00022967"/>
    </source>
</evidence>
<evidence type="ECO:0000256" key="7">
    <source>
        <dbReference type="ARBA" id="ARBA00022840"/>
    </source>
</evidence>
<feature type="binding site" evidence="14">
    <location>
        <position position="564"/>
    </location>
    <ligand>
        <name>ATP</name>
        <dbReference type="ChEBI" id="CHEBI:30616"/>
    </ligand>
</feature>
<dbReference type="InterPro" id="IPR008250">
    <property type="entry name" value="ATPase_P-typ_transduc_dom_A_sf"/>
</dbReference>
<dbReference type="Gene3D" id="3.40.50.1000">
    <property type="entry name" value="HAD superfamily/HAD-like"/>
    <property type="match status" value="1"/>
</dbReference>
<feature type="binding site" evidence="14">
    <location>
        <position position="417"/>
    </location>
    <ligand>
        <name>ATP</name>
        <dbReference type="ChEBI" id="CHEBI:30616"/>
    </ligand>
</feature>
<keyword evidence="21" id="KW-1185">Reference proteome</keyword>
<evidence type="ECO:0000313" key="20">
    <source>
        <dbReference type="EMBL" id="KAJ8030675.1"/>
    </source>
</evidence>
<comment type="catalytic activity">
    <reaction evidence="12 16">
        <text>ATP + H2O + phospholipidSide 1 = ADP + phosphate + phospholipidSide 2.</text>
        <dbReference type="EC" id="7.6.2.1"/>
    </reaction>
</comment>
<feature type="transmembrane region" description="Helical" evidence="16">
    <location>
        <begin position="351"/>
        <end position="370"/>
    </location>
</feature>
<feature type="transmembrane region" description="Helical" evidence="16">
    <location>
        <begin position="848"/>
        <end position="869"/>
    </location>
</feature>
<proteinExistence type="inferred from homology"/>
<dbReference type="OrthoDB" id="377733at2759"/>
<dbReference type="PROSITE" id="PS00154">
    <property type="entry name" value="ATPASE_E1_E2"/>
    <property type="match status" value="1"/>
</dbReference>
<dbReference type="InterPro" id="IPR018303">
    <property type="entry name" value="ATPase_P-typ_P_site"/>
</dbReference>
<dbReference type="InterPro" id="IPR006539">
    <property type="entry name" value="P-type_ATPase_IV"/>
</dbReference>
<dbReference type="GO" id="GO:0045332">
    <property type="term" value="P:phospholipid translocation"/>
    <property type="evidence" value="ECO:0007669"/>
    <property type="project" value="TreeGrafter"/>
</dbReference>
<dbReference type="NCBIfam" id="TIGR01652">
    <property type="entry name" value="ATPase-Plipid"/>
    <property type="match status" value="1"/>
</dbReference>
<feature type="binding site" evidence="14">
    <location>
        <position position="418"/>
    </location>
    <ligand>
        <name>ATP</name>
        <dbReference type="ChEBI" id="CHEBI:30616"/>
    </ligand>
</feature>
<dbReference type="SUPFAM" id="SSF81653">
    <property type="entry name" value="Calcium ATPase, transduction domain A"/>
    <property type="match status" value="1"/>
</dbReference>